<keyword evidence="4" id="KW-0812">Transmembrane</keyword>
<dbReference type="PROSITE" id="PS50887">
    <property type="entry name" value="GGDEF"/>
    <property type="match status" value="1"/>
</dbReference>
<evidence type="ECO:0000313" key="6">
    <source>
        <dbReference type="EMBL" id="VCU68223.1"/>
    </source>
</evidence>
<sequence length="406" mass="44261">MSTADTLLALAHPLVAFLIAALLTGGWHFMGRPAQLLYFAGAFVCYAAGLTLQITLWPADLAVNITATGLLYSGATYMFASGITQLERKPMPSWPSAAILAAMLAVRIWSLRDPAWSGLRIGTLYTAVTLLFLLALWRIRHLGRGSALERLLFWFVLLGTLSLMPRILLTLDARTTHYGYDGGMYWVLTQLSFYLFSVGAAVLLLLLTAFRTIAHFSRVSERDPLTGLRNRNSLIRFLEKSLAKADRYGLVILDADHFKQINDRYGHPVGDAVLRAMAGVLALHLRKADAAGRIGGEEFMLVLPGAALEETEQAAARLQAAMAEQDFSSIAPGLRCTASFGAGSFGRDVPFEQAYAHVDRLLALAKRQGRNRIGKAATEPAGDEDTQALPPVIGFTGEDSFSTMNR</sequence>
<gene>
    <name evidence="6" type="primary">yedQ</name>
    <name evidence="6" type="ORF">PIGHUM_00273</name>
</gene>
<keyword evidence="7" id="KW-1185">Reference proteome</keyword>
<keyword evidence="6" id="KW-0808">Transferase</keyword>
<name>A0A3P4AW31_9BURK</name>
<dbReference type="OrthoDB" id="9813903at2"/>
<dbReference type="PANTHER" id="PTHR45138">
    <property type="entry name" value="REGULATORY COMPONENTS OF SENSORY TRANSDUCTION SYSTEM"/>
    <property type="match status" value="1"/>
</dbReference>
<reference evidence="6 7" key="1">
    <citation type="submission" date="2018-10" db="EMBL/GenBank/DDBJ databases">
        <authorList>
            <person name="Criscuolo A."/>
        </authorList>
    </citation>
    <scope>NUCLEOTIDE SEQUENCE [LARGE SCALE GENOMIC DNA]</scope>
    <source>
        <strain evidence="6">DnA1</strain>
    </source>
</reference>
<dbReference type="Proteomes" id="UP000277294">
    <property type="component" value="Unassembled WGS sequence"/>
</dbReference>
<keyword evidence="4" id="KW-1133">Transmembrane helix</keyword>
<evidence type="ECO:0000256" key="3">
    <source>
        <dbReference type="SAM" id="MobiDB-lite"/>
    </source>
</evidence>
<dbReference type="InterPro" id="IPR050469">
    <property type="entry name" value="Diguanylate_Cyclase"/>
</dbReference>
<dbReference type="GO" id="GO:0052621">
    <property type="term" value="F:diguanylate cyclase activity"/>
    <property type="evidence" value="ECO:0007669"/>
    <property type="project" value="UniProtKB-EC"/>
</dbReference>
<feature type="transmembrane region" description="Helical" evidence="4">
    <location>
        <begin position="191"/>
        <end position="210"/>
    </location>
</feature>
<dbReference type="Gene3D" id="3.30.70.270">
    <property type="match status" value="1"/>
</dbReference>
<keyword evidence="6" id="KW-0548">Nucleotidyltransferase</keyword>
<proteinExistence type="predicted"/>
<dbReference type="EC" id="2.7.7.65" evidence="1"/>
<organism evidence="6 7">
    <name type="scientific">Pigmentiphaga humi</name>
    <dbReference type="NCBI Taxonomy" id="2478468"/>
    <lineage>
        <taxon>Bacteria</taxon>
        <taxon>Pseudomonadati</taxon>
        <taxon>Pseudomonadota</taxon>
        <taxon>Betaproteobacteria</taxon>
        <taxon>Burkholderiales</taxon>
        <taxon>Alcaligenaceae</taxon>
        <taxon>Pigmentiphaga</taxon>
    </lineage>
</organism>
<dbReference type="NCBIfam" id="TIGR00254">
    <property type="entry name" value="GGDEF"/>
    <property type="match status" value="1"/>
</dbReference>
<feature type="transmembrane region" description="Helical" evidence="4">
    <location>
        <begin position="6"/>
        <end position="24"/>
    </location>
</feature>
<dbReference type="InterPro" id="IPR043128">
    <property type="entry name" value="Rev_trsase/Diguanyl_cyclase"/>
</dbReference>
<evidence type="ECO:0000256" key="2">
    <source>
        <dbReference type="ARBA" id="ARBA00034247"/>
    </source>
</evidence>
<dbReference type="RefSeq" id="WP_124077454.1">
    <property type="nucleotide sequence ID" value="NZ_UWPJ01000005.1"/>
</dbReference>
<evidence type="ECO:0000256" key="4">
    <source>
        <dbReference type="SAM" id="Phobius"/>
    </source>
</evidence>
<dbReference type="InterPro" id="IPR000160">
    <property type="entry name" value="GGDEF_dom"/>
</dbReference>
<keyword evidence="4" id="KW-0472">Membrane</keyword>
<feature type="transmembrane region" description="Helical" evidence="4">
    <location>
        <begin position="61"/>
        <end position="80"/>
    </location>
</feature>
<evidence type="ECO:0000259" key="5">
    <source>
        <dbReference type="PROSITE" id="PS50887"/>
    </source>
</evidence>
<dbReference type="CDD" id="cd01949">
    <property type="entry name" value="GGDEF"/>
    <property type="match status" value="1"/>
</dbReference>
<dbReference type="AlphaFoldDB" id="A0A3P4AW31"/>
<feature type="region of interest" description="Disordered" evidence="3">
    <location>
        <begin position="375"/>
        <end position="406"/>
    </location>
</feature>
<dbReference type="SUPFAM" id="SSF55073">
    <property type="entry name" value="Nucleotide cyclase"/>
    <property type="match status" value="1"/>
</dbReference>
<protein>
    <recommendedName>
        <fullName evidence="1">diguanylate cyclase</fullName>
        <ecNumber evidence="1">2.7.7.65</ecNumber>
    </recommendedName>
</protein>
<comment type="catalytic activity">
    <reaction evidence="2">
        <text>2 GTP = 3',3'-c-di-GMP + 2 diphosphate</text>
        <dbReference type="Rhea" id="RHEA:24898"/>
        <dbReference type="ChEBI" id="CHEBI:33019"/>
        <dbReference type="ChEBI" id="CHEBI:37565"/>
        <dbReference type="ChEBI" id="CHEBI:58805"/>
        <dbReference type="EC" id="2.7.7.65"/>
    </reaction>
</comment>
<feature type="transmembrane region" description="Helical" evidence="4">
    <location>
        <begin position="151"/>
        <end position="171"/>
    </location>
</feature>
<dbReference type="EMBL" id="UWPJ01000005">
    <property type="protein sequence ID" value="VCU68223.1"/>
    <property type="molecule type" value="Genomic_DNA"/>
</dbReference>
<evidence type="ECO:0000256" key="1">
    <source>
        <dbReference type="ARBA" id="ARBA00012528"/>
    </source>
</evidence>
<accession>A0A3P4AW31</accession>
<evidence type="ECO:0000313" key="7">
    <source>
        <dbReference type="Proteomes" id="UP000277294"/>
    </source>
</evidence>
<feature type="transmembrane region" description="Helical" evidence="4">
    <location>
        <begin position="121"/>
        <end position="139"/>
    </location>
</feature>
<feature type="domain" description="GGDEF" evidence="5">
    <location>
        <begin position="246"/>
        <end position="378"/>
    </location>
</feature>
<dbReference type="InterPro" id="IPR029787">
    <property type="entry name" value="Nucleotide_cyclase"/>
</dbReference>
<dbReference type="Pfam" id="PF00990">
    <property type="entry name" value="GGDEF"/>
    <property type="match status" value="1"/>
</dbReference>
<feature type="transmembrane region" description="Helical" evidence="4">
    <location>
        <begin position="36"/>
        <end position="55"/>
    </location>
</feature>
<dbReference type="SMART" id="SM00267">
    <property type="entry name" value="GGDEF"/>
    <property type="match status" value="1"/>
</dbReference>
<dbReference type="PANTHER" id="PTHR45138:SF9">
    <property type="entry name" value="DIGUANYLATE CYCLASE DGCM-RELATED"/>
    <property type="match status" value="1"/>
</dbReference>